<dbReference type="RefSeq" id="WP_169343429.1">
    <property type="nucleotide sequence ID" value="NZ_JABBJJ010000013.1"/>
</dbReference>
<dbReference type="EMBL" id="JABBJJ010000013">
    <property type="protein sequence ID" value="NMO14152.1"/>
    <property type="molecule type" value="Genomic_DNA"/>
</dbReference>
<dbReference type="Proteomes" id="UP000518300">
    <property type="component" value="Unassembled WGS sequence"/>
</dbReference>
<dbReference type="InterPro" id="IPR032871">
    <property type="entry name" value="AHH_dom_containing"/>
</dbReference>
<comment type="caution">
    <text evidence="2">The sequence shown here is derived from an EMBL/GenBank/DDBJ whole genome shotgun (WGS) entry which is preliminary data.</text>
</comment>
<accession>A0A848L7A7</accession>
<evidence type="ECO:0000313" key="3">
    <source>
        <dbReference type="Proteomes" id="UP000518300"/>
    </source>
</evidence>
<keyword evidence="3" id="KW-1185">Reference proteome</keyword>
<sequence>MPVIIRGRRVMFLQSKPGDGPRPMKKPPCEYCGKPGHPFAPSWGSSIGSSGILRDNILGGAEADAHPWYTGRWSIAAHHLICSEAMADDEDWARFCREFGYDINGRENGVILPMVLSVACELEVPVHVGPHSGGWAYDMDLAYPDAVKSLLERMGERVAAGFYCAKPSALAEELDCLSANILANVVRGTWTLTVDGLDYLPGGVGCAGASSLRDKPRTPCPHGRRHGFRHGRTREPLPRRKLQVGE</sequence>
<name>A0A848L7A7_9BACT</name>
<protein>
    <submittedName>
        <fullName evidence="2">Uncharacterized protein</fullName>
    </submittedName>
</protein>
<reference evidence="2 3" key="1">
    <citation type="submission" date="2020-04" db="EMBL/GenBank/DDBJ databases">
        <title>Draft genome of Pyxidicoccus fallax type strain.</title>
        <authorList>
            <person name="Whitworth D.E."/>
        </authorList>
    </citation>
    <scope>NUCLEOTIDE SEQUENCE [LARGE SCALE GENOMIC DNA]</scope>
    <source>
        <strain evidence="2 3">DSM 14698</strain>
    </source>
</reference>
<dbReference type="Pfam" id="PF14412">
    <property type="entry name" value="AHH"/>
    <property type="match status" value="1"/>
</dbReference>
<evidence type="ECO:0000313" key="2">
    <source>
        <dbReference type="EMBL" id="NMO14152.1"/>
    </source>
</evidence>
<feature type="compositionally biased region" description="Basic residues" evidence="1">
    <location>
        <begin position="222"/>
        <end position="232"/>
    </location>
</feature>
<evidence type="ECO:0000256" key="1">
    <source>
        <dbReference type="SAM" id="MobiDB-lite"/>
    </source>
</evidence>
<feature type="region of interest" description="Disordered" evidence="1">
    <location>
        <begin position="210"/>
        <end position="246"/>
    </location>
</feature>
<organism evidence="2 3">
    <name type="scientific">Pyxidicoccus fallax</name>
    <dbReference type="NCBI Taxonomy" id="394095"/>
    <lineage>
        <taxon>Bacteria</taxon>
        <taxon>Pseudomonadati</taxon>
        <taxon>Myxococcota</taxon>
        <taxon>Myxococcia</taxon>
        <taxon>Myxococcales</taxon>
        <taxon>Cystobacterineae</taxon>
        <taxon>Myxococcaceae</taxon>
        <taxon>Pyxidicoccus</taxon>
    </lineage>
</organism>
<proteinExistence type="predicted"/>
<dbReference type="AlphaFoldDB" id="A0A848L7A7"/>
<gene>
    <name evidence="2" type="ORF">HG543_04665</name>
</gene>